<feature type="chain" id="PRO_5025039253" description="Periplasmic heavy metal sensor" evidence="1">
    <location>
        <begin position="23"/>
        <end position="161"/>
    </location>
</feature>
<dbReference type="PANTHER" id="PTHR38102">
    <property type="entry name" value="PERIPLASMIC CHAPERONE SPY"/>
    <property type="match status" value="1"/>
</dbReference>
<keyword evidence="3" id="KW-1185">Reference proteome</keyword>
<feature type="signal peptide" evidence="1">
    <location>
        <begin position="1"/>
        <end position="22"/>
    </location>
</feature>
<dbReference type="GO" id="GO:0030288">
    <property type="term" value="C:outer membrane-bounded periplasmic space"/>
    <property type="evidence" value="ECO:0007669"/>
    <property type="project" value="TreeGrafter"/>
</dbReference>
<gene>
    <name evidence="2" type="ORF">F0U83_01125</name>
</gene>
<evidence type="ECO:0000256" key="1">
    <source>
        <dbReference type="SAM" id="SignalP"/>
    </source>
</evidence>
<evidence type="ECO:0000313" key="2">
    <source>
        <dbReference type="EMBL" id="QEQ95414.1"/>
    </source>
</evidence>
<name>A0A5P1R6W1_9GAMM</name>
<dbReference type="KEGG" id="ncu:F0U83_01125"/>
<organism evidence="2 3">
    <name type="scientific">Neptunomonas concharum</name>
    <dbReference type="NCBI Taxonomy" id="1031538"/>
    <lineage>
        <taxon>Bacteria</taxon>
        <taxon>Pseudomonadati</taxon>
        <taxon>Pseudomonadota</taxon>
        <taxon>Gammaproteobacteria</taxon>
        <taxon>Oceanospirillales</taxon>
        <taxon>Oceanospirillaceae</taxon>
        <taxon>Neptunomonas</taxon>
    </lineage>
</organism>
<dbReference type="InterPro" id="IPR052211">
    <property type="entry name" value="Cpx_auxiliary_protein"/>
</dbReference>
<evidence type="ECO:0008006" key="4">
    <source>
        <dbReference type="Google" id="ProtNLM"/>
    </source>
</evidence>
<dbReference type="GO" id="GO:0051082">
    <property type="term" value="F:unfolded protein binding"/>
    <property type="evidence" value="ECO:0007669"/>
    <property type="project" value="TreeGrafter"/>
</dbReference>
<dbReference type="Gene3D" id="1.20.120.1490">
    <property type="match status" value="1"/>
</dbReference>
<sequence length="161" mass="18585">MKKLTMALIALPILAIGTTTIAGMKYASDDDRCERGERYSQEDRQKRNPDKMVERLAKKLELSQTQKNEVKQLFINKQQQRETMREQMQSLHKTLRGLDPSAADYASALAQAKQKAAFMAESKIDERMHMKAAMQKILSPEQMAQFEAMQSKRKHHQGMER</sequence>
<reference evidence="2 3" key="1">
    <citation type="journal article" date="2019" name="Biochem. Eng. J.">
        <title>Metabolic engineering of the marine bacteria Neptunomonas concharum for the production of acetoin and meso-2,3-butanediol from acetate.</title>
        <authorList>
            <person name="Li W."/>
            <person name="Pu N."/>
            <person name="Liu C.-X."/>
            <person name="Yuan Q.-P."/>
            <person name="Li Z.-J."/>
        </authorList>
    </citation>
    <scope>NUCLEOTIDE SEQUENCE [LARGE SCALE GENOMIC DNA]</scope>
    <source>
        <strain evidence="2 3">JCM17730</strain>
    </source>
</reference>
<proteinExistence type="predicted"/>
<dbReference type="AlphaFoldDB" id="A0A5P1R6W1"/>
<dbReference type="RefSeq" id="WP_138986118.1">
    <property type="nucleotide sequence ID" value="NZ_CP043869.1"/>
</dbReference>
<protein>
    <recommendedName>
        <fullName evidence="4">Periplasmic heavy metal sensor</fullName>
    </recommendedName>
</protein>
<dbReference type="PANTHER" id="PTHR38102:SF1">
    <property type="entry name" value="PERIPLASMIC CHAPERONE SPY"/>
    <property type="match status" value="1"/>
</dbReference>
<keyword evidence="1" id="KW-0732">Signal</keyword>
<dbReference type="Proteomes" id="UP000324760">
    <property type="component" value="Chromosome"/>
</dbReference>
<accession>A0A5P1R6W1</accession>
<evidence type="ECO:0000313" key="3">
    <source>
        <dbReference type="Proteomes" id="UP000324760"/>
    </source>
</evidence>
<dbReference type="EMBL" id="CP043869">
    <property type="protein sequence ID" value="QEQ95414.1"/>
    <property type="molecule type" value="Genomic_DNA"/>
</dbReference>